<name>A0A5C1QRU3_9SPIO</name>
<sequence>MSGLLPNREQSFFKGGGRISVGMFIDSFYILEFKFDKNSEGLDHLFPSMELLIRSLENIDRCLVSTVGYSLEYKRYLRNIGEESFTFSIRVRLFQPEQIALGQDFLTENVLNWMQQGRQVFIDASNDPIESPSDLLVSLHPLVSKFNLVHSILYKDLVEDEVNSLSQDLSNAVSFLGGKVLIS</sequence>
<dbReference type="AlphaFoldDB" id="A0A5C1QRU3"/>
<accession>A0A5C1QRU3</accession>
<organism evidence="1 2">
    <name type="scientific">Oceanispirochaeta crateris</name>
    <dbReference type="NCBI Taxonomy" id="2518645"/>
    <lineage>
        <taxon>Bacteria</taxon>
        <taxon>Pseudomonadati</taxon>
        <taxon>Spirochaetota</taxon>
        <taxon>Spirochaetia</taxon>
        <taxon>Spirochaetales</taxon>
        <taxon>Spirochaetaceae</taxon>
        <taxon>Oceanispirochaeta</taxon>
    </lineage>
</organism>
<gene>
    <name evidence="1" type="ORF">EXM22_15670</name>
</gene>
<evidence type="ECO:0000313" key="1">
    <source>
        <dbReference type="EMBL" id="QEN09344.1"/>
    </source>
</evidence>
<dbReference type="Proteomes" id="UP000324209">
    <property type="component" value="Chromosome"/>
</dbReference>
<reference evidence="1 2" key="1">
    <citation type="submission" date="2019-02" db="EMBL/GenBank/DDBJ databases">
        <title>Complete Genome Sequence and Methylome Analysis of free living Spirochaetas.</title>
        <authorList>
            <person name="Fomenkov A."/>
            <person name="Dubinina G."/>
            <person name="Leshcheva N."/>
            <person name="Mikheeva N."/>
            <person name="Grabovich M."/>
            <person name="Vincze T."/>
            <person name="Roberts R.J."/>
        </authorList>
    </citation>
    <scope>NUCLEOTIDE SEQUENCE [LARGE SCALE GENOMIC DNA]</scope>
    <source>
        <strain evidence="1 2">K2</strain>
    </source>
</reference>
<proteinExistence type="predicted"/>
<keyword evidence="2" id="KW-1185">Reference proteome</keyword>
<evidence type="ECO:0000313" key="2">
    <source>
        <dbReference type="Proteomes" id="UP000324209"/>
    </source>
</evidence>
<protein>
    <submittedName>
        <fullName evidence="1">Uncharacterized protein</fullName>
    </submittedName>
</protein>
<dbReference type="EMBL" id="CP036150">
    <property type="protein sequence ID" value="QEN09344.1"/>
    <property type="molecule type" value="Genomic_DNA"/>
</dbReference>
<dbReference type="KEGG" id="ock:EXM22_15670"/>
<dbReference type="OrthoDB" id="9832873at2"/>
<dbReference type="RefSeq" id="WP_149487419.1">
    <property type="nucleotide sequence ID" value="NZ_CP036150.1"/>
</dbReference>